<comment type="cofactor">
    <cofactor evidence="5">
        <name>Mg(2+)</name>
        <dbReference type="ChEBI" id="CHEBI:18420"/>
    </cofactor>
</comment>
<dbReference type="HOGENOM" id="CLU_066245_1_0_11"/>
<dbReference type="InterPro" id="IPR002698">
    <property type="entry name" value="FTHF_cligase"/>
</dbReference>
<dbReference type="GO" id="GO:0005524">
    <property type="term" value="F:ATP binding"/>
    <property type="evidence" value="ECO:0007669"/>
    <property type="project" value="UniProtKB-KW"/>
</dbReference>
<evidence type="ECO:0000256" key="1">
    <source>
        <dbReference type="ARBA" id="ARBA00010638"/>
    </source>
</evidence>
<evidence type="ECO:0000313" key="7">
    <source>
        <dbReference type="Proteomes" id="UP000000485"/>
    </source>
</evidence>
<organism evidence="6 7">
    <name type="scientific">Cellulomonas gilvus (strain ATCC 13127 / NRRL B-14078)</name>
    <name type="common">Cellvibrio gilvus</name>
    <dbReference type="NCBI Taxonomy" id="593907"/>
    <lineage>
        <taxon>Bacteria</taxon>
        <taxon>Bacillati</taxon>
        <taxon>Actinomycetota</taxon>
        <taxon>Actinomycetes</taxon>
        <taxon>Micrococcales</taxon>
        <taxon>Cellulomonadaceae</taxon>
        <taxon>Cellulomonas</taxon>
    </lineage>
</organism>
<dbReference type="RefSeq" id="WP_013882608.1">
    <property type="nucleotide sequence ID" value="NC_015671.1"/>
</dbReference>
<feature type="binding site" evidence="4">
    <location>
        <begin position="20"/>
        <end position="24"/>
    </location>
    <ligand>
        <name>ATP</name>
        <dbReference type="ChEBI" id="CHEBI:30616"/>
    </ligand>
</feature>
<evidence type="ECO:0000256" key="3">
    <source>
        <dbReference type="ARBA" id="ARBA00022840"/>
    </source>
</evidence>
<dbReference type="EMBL" id="CP002665">
    <property type="protein sequence ID" value="AEI11085.1"/>
    <property type="molecule type" value="Genomic_DNA"/>
</dbReference>
<dbReference type="NCBIfam" id="TIGR02727">
    <property type="entry name" value="MTHFS_bact"/>
    <property type="match status" value="1"/>
</dbReference>
<dbReference type="PANTHER" id="PTHR23407:SF1">
    <property type="entry name" value="5-FORMYLTETRAHYDROFOLATE CYCLO-LIGASE"/>
    <property type="match status" value="1"/>
</dbReference>
<dbReference type="InterPro" id="IPR024185">
    <property type="entry name" value="FTHF_cligase-like_sf"/>
</dbReference>
<keyword evidence="7" id="KW-1185">Reference proteome</keyword>
<dbReference type="InterPro" id="IPR037171">
    <property type="entry name" value="NagB/RpiA_transferase-like"/>
</dbReference>
<dbReference type="PIRSF" id="PIRSF006806">
    <property type="entry name" value="FTHF_cligase"/>
    <property type="match status" value="1"/>
</dbReference>
<evidence type="ECO:0000256" key="4">
    <source>
        <dbReference type="PIRSR" id="PIRSR006806-1"/>
    </source>
</evidence>
<dbReference type="PANTHER" id="PTHR23407">
    <property type="entry name" value="ATPASE INHIBITOR/5-FORMYLTETRAHYDROFOLATE CYCLO-LIGASE"/>
    <property type="match status" value="1"/>
</dbReference>
<comment type="catalytic activity">
    <reaction evidence="5">
        <text>(6S)-5-formyl-5,6,7,8-tetrahydrofolate + ATP = (6R)-5,10-methenyltetrahydrofolate + ADP + phosphate</text>
        <dbReference type="Rhea" id="RHEA:10488"/>
        <dbReference type="ChEBI" id="CHEBI:30616"/>
        <dbReference type="ChEBI" id="CHEBI:43474"/>
        <dbReference type="ChEBI" id="CHEBI:57455"/>
        <dbReference type="ChEBI" id="CHEBI:57457"/>
        <dbReference type="ChEBI" id="CHEBI:456216"/>
        <dbReference type="EC" id="6.3.3.2"/>
    </reaction>
</comment>
<dbReference type="Proteomes" id="UP000000485">
    <property type="component" value="Chromosome"/>
</dbReference>
<gene>
    <name evidence="6" type="ordered locus">Celgi_0565</name>
</gene>
<protein>
    <recommendedName>
        <fullName evidence="5">5-formyltetrahydrofolate cyclo-ligase</fullName>
        <ecNumber evidence="5">6.3.3.2</ecNumber>
    </recommendedName>
</protein>
<dbReference type="Gene3D" id="3.40.50.10420">
    <property type="entry name" value="NagB/RpiA/CoA transferase-like"/>
    <property type="match status" value="1"/>
</dbReference>
<dbReference type="Pfam" id="PF01812">
    <property type="entry name" value="5-FTHF_cyc-lig"/>
    <property type="match status" value="1"/>
</dbReference>
<evidence type="ECO:0000256" key="5">
    <source>
        <dbReference type="RuleBase" id="RU361279"/>
    </source>
</evidence>
<sequence>MSSAADSSTRAWAPDPEEVKEQLRTAIRTARAQRSPRLRDEAAIALADVVARIPQVLDASCVSVYASRLGEPGTGVLLELLASRGVRILLPVLGAGLQRDWAVYEGPEDLRERAPGRPPEPGGPALGPAALAEADVIVTPALAVDTAGSRLGQGGGWYDRALEHARADALVVALVFPEEVYDAQTHPLPHEPHDRRVDAYATPAGWVPLTH</sequence>
<dbReference type="GO" id="GO:0035999">
    <property type="term" value="P:tetrahydrofolate interconversion"/>
    <property type="evidence" value="ECO:0007669"/>
    <property type="project" value="TreeGrafter"/>
</dbReference>
<reference evidence="7" key="1">
    <citation type="submission" date="2011-04" db="EMBL/GenBank/DDBJ databases">
        <title>Complete sequence of Cellvibrio gilvus ATCC 13127.</title>
        <authorList>
            <person name="Lucas S."/>
            <person name="Han J."/>
            <person name="Lapidus A."/>
            <person name="Cheng J.-F."/>
            <person name="Goodwin L."/>
            <person name="Pitluck S."/>
            <person name="Peters L."/>
            <person name="Munk A."/>
            <person name="Detter J.C."/>
            <person name="Han C."/>
            <person name="Tapia R."/>
            <person name="Land M."/>
            <person name="Hauser L."/>
            <person name="Kyrpides N."/>
            <person name="Ivanova N."/>
            <person name="Ovchinnikova G."/>
            <person name="Pagani I."/>
            <person name="Mead D."/>
            <person name="Brumm P."/>
            <person name="Woyke T."/>
        </authorList>
    </citation>
    <scope>NUCLEOTIDE SEQUENCE [LARGE SCALE GENOMIC DNA]</scope>
    <source>
        <strain evidence="7">ATCC 13127 / NRRL B-14078</strain>
    </source>
</reference>
<dbReference type="OrthoDB" id="3242798at2"/>
<evidence type="ECO:0000256" key="2">
    <source>
        <dbReference type="ARBA" id="ARBA00022741"/>
    </source>
</evidence>
<keyword evidence="2 4" id="KW-0547">Nucleotide-binding</keyword>
<feature type="binding site" evidence="4">
    <location>
        <begin position="150"/>
        <end position="158"/>
    </location>
    <ligand>
        <name>ATP</name>
        <dbReference type="ChEBI" id="CHEBI:30616"/>
    </ligand>
</feature>
<evidence type="ECO:0000313" key="6">
    <source>
        <dbReference type="EMBL" id="AEI11085.1"/>
    </source>
</evidence>
<dbReference type="GO" id="GO:0009396">
    <property type="term" value="P:folic acid-containing compound biosynthetic process"/>
    <property type="evidence" value="ECO:0007669"/>
    <property type="project" value="TreeGrafter"/>
</dbReference>
<dbReference type="STRING" id="593907.Celgi_0565"/>
<dbReference type="GO" id="GO:0030272">
    <property type="term" value="F:5-formyltetrahydrofolate cyclo-ligase activity"/>
    <property type="evidence" value="ECO:0007669"/>
    <property type="project" value="UniProtKB-EC"/>
</dbReference>
<dbReference type="GO" id="GO:0046872">
    <property type="term" value="F:metal ion binding"/>
    <property type="evidence" value="ECO:0007669"/>
    <property type="project" value="UniProtKB-KW"/>
</dbReference>
<keyword evidence="5" id="KW-0460">Magnesium</keyword>
<dbReference type="eggNOG" id="COG0212">
    <property type="taxonomic scope" value="Bacteria"/>
</dbReference>
<name>F8A6M5_CELGA</name>
<keyword evidence="3 4" id="KW-0067">ATP-binding</keyword>
<dbReference type="SUPFAM" id="SSF100950">
    <property type="entry name" value="NagB/RpiA/CoA transferase-like"/>
    <property type="match status" value="1"/>
</dbReference>
<accession>F8A6M5</accession>
<keyword evidence="6" id="KW-0436">Ligase</keyword>
<proteinExistence type="inferred from homology"/>
<dbReference type="AlphaFoldDB" id="F8A6M5"/>
<keyword evidence="5" id="KW-0479">Metal-binding</keyword>
<feature type="binding site" evidence="4">
    <location>
        <position position="71"/>
    </location>
    <ligand>
        <name>substrate</name>
    </ligand>
</feature>
<dbReference type="KEGG" id="cga:Celgi_0565"/>
<comment type="similarity">
    <text evidence="1 5">Belongs to the 5-formyltetrahydrofolate cyclo-ligase family.</text>
</comment>
<dbReference type="EC" id="6.3.3.2" evidence="5"/>